<organism evidence="1 2">
    <name type="scientific">Pristionchus mayeri</name>
    <dbReference type="NCBI Taxonomy" id="1317129"/>
    <lineage>
        <taxon>Eukaryota</taxon>
        <taxon>Metazoa</taxon>
        <taxon>Ecdysozoa</taxon>
        <taxon>Nematoda</taxon>
        <taxon>Chromadorea</taxon>
        <taxon>Rhabditida</taxon>
        <taxon>Rhabditina</taxon>
        <taxon>Diplogasteromorpha</taxon>
        <taxon>Diplogasteroidea</taxon>
        <taxon>Neodiplogasteridae</taxon>
        <taxon>Pristionchus</taxon>
    </lineage>
</organism>
<dbReference type="EMBL" id="BTRK01000001">
    <property type="protein sequence ID" value="GMR32143.1"/>
    <property type="molecule type" value="Genomic_DNA"/>
</dbReference>
<gene>
    <name evidence="1" type="ORF">PMAYCL1PPCAC_02338</name>
</gene>
<name>A0AAN4Z565_9BILA</name>
<evidence type="ECO:0000313" key="2">
    <source>
        <dbReference type="Proteomes" id="UP001328107"/>
    </source>
</evidence>
<reference evidence="2" key="1">
    <citation type="submission" date="2022-10" db="EMBL/GenBank/DDBJ databases">
        <title>Genome assembly of Pristionchus species.</title>
        <authorList>
            <person name="Yoshida K."/>
            <person name="Sommer R.J."/>
        </authorList>
    </citation>
    <scope>NUCLEOTIDE SEQUENCE [LARGE SCALE GENOMIC DNA]</scope>
    <source>
        <strain evidence="2">RS5460</strain>
    </source>
</reference>
<protein>
    <submittedName>
        <fullName evidence="1">Uncharacterized protein</fullName>
    </submittedName>
</protein>
<evidence type="ECO:0000313" key="1">
    <source>
        <dbReference type="EMBL" id="GMR32143.1"/>
    </source>
</evidence>
<keyword evidence="2" id="KW-1185">Reference proteome</keyword>
<dbReference type="Proteomes" id="UP001328107">
    <property type="component" value="Unassembled WGS sequence"/>
</dbReference>
<dbReference type="SUPFAM" id="SSF48371">
    <property type="entry name" value="ARM repeat"/>
    <property type="match status" value="1"/>
</dbReference>
<feature type="non-terminal residue" evidence="1">
    <location>
        <position position="1"/>
    </location>
</feature>
<dbReference type="Gene3D" id="1.25.40.180">
    <property type="match status" value="1"/>
</dbReference>
<dbReference type="AlphaFoldDB" id="A0AAN4Z565"/>
<accession>A0AAN4Z565</accession>
<comment type="caution">
    <text evidence="1">The sequence shown here is derived from an EMBL/GenBank/DDBJ whole genome shotgun (WGS) entry which is preliminary data.</text>
</comment>
<sequence length="223" mass="26227">LMSTQEEITKAFEKFVSDRKEDEFIEAILKLDFWKSSQISYPKERGEKKSEQNEFLNQLVEFALREPTLILNLFVAITGMVEGGQRRRLVEALFRETRSWHISYHARARELDKGRRNITEFIGDLYLHSLISIGEIRASLDELMEYRKESHNASIATACVLLERVGEKFALEERSQFAVKETYEGRSVYAQLEKAKFSTEGKVREEIDTQLRYQWMYTKDYDG</sequence>
<dbReference type="InterPro" id="IPR016024">
    <property type="entry name" value="ARM-type_fold"/>
</dbReference>
<proteinExistence type="predicted"/>